<proteinExistence type="predicted"/>
<name>A0ABU4UUZ1_9PSEU</name>
<comment type="caution">
    <text evidence="1">The sequence shown here is derived from an EMBL/GenBank/DDBJ whole genome shotgun (WGS) entry which is preliminary data.</text>
</comment>
<reference evidence="1 2" key="1">
    <citation type="submission" date="2023-11" db="EMBL/GenBank/DDBJ databases">
        <title>Lentzea sokolovensis, sp. nov., Lentzea kristufkii, sp. nov., and Lentzea miocenensis, sp. nov., rare actinobacteria from Sokolov Coal Basin, Miocene lacustrine sediment, Czech Republic.</title>
        <authorList>
            <person name="Lara A."/>
            <person name="Kotroba L."/>
            <person name="Nouioui I."/>
            <person name="Neumann-Schaal M."/>
            <person name="Mast Y."/>
            <person name="Chronakova A."/>
        </authorList>
    </citation>
    <scope>NUCLEOTIDE SEQUENCE [LARGE SCALE GENOMIC DNA]</scope>
    <source>
        <strain evidence="1 2">BCCO 10_0061</strain>
    </source>
</reference>
<evidence type="ECO:0000313" key="2">
    <source>
        <dbReference type="Proteomes" id="UP001285352"/>
    </source>
</evidence>
<sequence length="274" mass="29821">MLRVGEHVANVRIGPHADRVVRVDGSRRRIGDEVFVEPVGDGLVAEPFRDPPSERLPDDGAFDRVNVQPRLLEALGPLGGNRVRNLLREVAVAGFADVVALLGVGLEAVPRLAEHLNDVPLGHALLDPPRQDLGRGLGAASLGVETERFVGADEHDAGRLQPMLDLRRGVRPATHTRDVLGDHNVEATVWPNGLVEQVLNTSVPRDRNLEQLVRVAAPTVGEVLATGLDVVEVRDDDRVVRQRAVARPQLPRNRQGRVLLVVGRGPPDERDSDE</sequence>
<keyword evidence="2" id="KW-1185">Reference proteome</keyword>
<organism evidence="1 2">
    <name type="scientific">Lentzea sokolovensis</name>
    <dbReference type="NCBI Taxonomy" id="3095429"/>
    <lineage>
        <taxon>Bacteria</taxon>
        <taxon>Bacillati</taxon>
        <taxon>Actinomycetota</taxon>
        <taxon>Actinomycetes</taxon>
        <taxon>Pseudonocardiales</taxon>
        <taxon>Pseudonocardiaceae</taxon>
        <taxon>Lentzea</taxon>
    </lineage>
</organism>
<gene>
    <name evidence="1" type="ORF">SK854_14425</name>
</gene>
<protein>
    <submittedName>
        <fullName evidence="1">Uncharacterized protein</fullName>
    </submittedName>
</protein>
<dbReference type="EMBL" id="JAXAVU010000007">
    <property type="protein sequence ID" value="MDX8143321.1"/>
    <property type="molecule type" value="Genomic_DNA"/>
</dbReference>
<accession>A0ABU4UUZ1</accession>
<dbReference type="Proteomes" id="UP001285352">
    <property type="component" value="Unassembled WGS sequence"/>
</dbReference>
<evidence type="ECO:0000313" key="1">
    <source>
        <dbReference type="EMBL" id="MDX8143321.1"/>
    </source>
</evidence>
<reference evidence="1 2" key="2">
    <citation type="submission" date="2023-11" db="EMBL/GenBank/DDBJ databases">
        <authorList>
            <person name="Lara A.C."/>
            <person name="Chronakova A."/>
        </authorList>
    </citation>
    <scope>NUCLEOTIDE SEQUENCE [LARGE SCALE GENOMIC DNA]</scope>
    <source>
        <strain evidence="1 2">BCCO 10_0061</strain>
    </source>
</reference>